<dbReference type="NCBIfam" id="NF038029">
    <property type="entry name" value="LP_plasma"/>
    <property type="match status" value="1"/>
</dbReference>
<comment type="caution">
    <text evidence="2">The sequence shown here is derived from an EMBL/GenBank/DDBJ whole genome shotgun (WGS) entry which is preliminary data.</text>
</comment>
<dbReference type="InterPro" id="IPR054816">
    <property type="entry name" value="Lipoprotein_mollicutes-type_CS"/>
</dbReference>
<gene>
    <name evidence="2" type="ORF">SPM_002960</name>
</gene>
<dbReference type="Proteomes" id="UP000004057">
    <property type="component" value="Unassembled WGS sequence"/>
</dbReference>
<keyword evidence="1" id="KW-0175">Coiled coil</keyword>
<sequence length="105" mass="11644">MKKNLTILGAISFSTVGASNVIACNSIHENEIKSLQNRLSTLKGKINNLKNVSEEQKEQLKFALIELENGLKGLTSDEIKSMPRTEIDLLKSAISFLEEQINKLS</sequence>
<reference evidence="2 3" key="1">
    <citation type="journal article" date="2012" name="J. Proteome Res.">
        <title>Application of Spiroplasma melliferum proteogenomic profiling for the discovery of virulence factors and pathogenicity mechanisms in host-associated spiroplasmas.</title>
        <authorList>
            <person name="Alexeev D."/>
            <person name="Kostrjukova E."/>
            <person name="Aliper A."/>
            <person name="Popenko A."/>
            <person name="Bazaleev N."/>
            <person name="Tyakht A."/>
            <person name="Selezneva O."/>
            <person name="Akopian T."/>
            <person name="Prichodko E."/>
            <person name="Kondratov I."/>
            <person name="Chukin M."/>
            <person name="Demina I."/>
            <person name="Galyamina M."/>
            <person name="Kamashev D."/>
            <person name="Vanyushkina A."/>
            <person name="Ladygina V."/>
            <person name="Levitskii S."/>
            <person name="Lazarev V."/>
            <person name="Govorun V."/>
        </authorList>
    </citation>
    <scope>NUCLEOTIDE SEQUENCE [LARGE SCALE GENOMIC DNA]</scope>
    <source>
        <strain evidence="2 3">KC3</strain>
    </source>
</reference>
<organism evidence="2 3">
    <name type="scientific">Spiroplasma melliferum KC3</name>
    <dbReference type="NCBI Taxonomy" id="570509"/>
    <lineage>
        <taxon>Bacteria</taxon>
        <taxon>Bacillati</taxon>
        <taxon>Mycoplasmatota</taxon>
        <taxon>Mollicutes</taxon>
        <taxon>Entomoplasmatales</taxon>
        <taxon>Spiroplasmataceae</taxon>
        <taxon>Spiroplasma</taxon>
    </lineage>
</organism>
<protein>
    <submittedName>
        <fullName evidence="2">Uncharacterized protein</fullName>
    </submittedName>
</protein>
<evidence type="ECO:0000313" key="2">
    <source>
        <dbReference type="EMBL" id="KAI92952.1"/>
    </source>
</evidence>
<name>A0AAI9T3S1_SPIME</name>
<accession>A0AAI9T3S1</accession>
<evidence type="ECO:0000313" key="3">
    <source>
        <dbReference type="Proteomes" id="UP000004057"/>
    </source>
</evidence>
<dbReference type="EMBL" id="AGBZ02000001">
    <property type="protein sequence ID" value="KAI92952.1"/>
    <property type="molecule type" value="Genomic_DNA"/>
</dbReference>
<feature type="coiled-coil region" evidence="1">
    <location>
        <begin position="25"/>
        <end position="66"/>
    </location>
</feature>
<evidence type="ECO:0000256" key="1">
    <source>
        <dbReference type="SAM" id="Coils"/>
    </source>
</evidence>
<dbReference type="AlphaFoldDB" id="A0AAI9T3S1"/>
<dbReference type="RefSeq" id="WP_004028115.1">
    <property type="nucleotide sequence ID" value="NZ_AGBZ02000001.1"/>
</dbReference>
<proteinExistence type="predicted"/>